<dbReference type="AlphaFoldDB" id="A0A9Q4C5K0"/>
<dbReference type="Pfam" id="PF23959">
    <property type="entry name" value="DUF7288"/>
    <property type="match status" value="1"/>
</dbReference>
<comment type="caution">
    <text evidence="1">The sequence shown here is derived from an EMBL/GenBank/DDBJ whole genome shotgun (WGS) entry which is preliminary data.</text>
</comment>
<organism evidence="1 2">
    <name type="scientific">Halorutilus salinus</name>
    <dbReference type="NCBI Taxonomy" id="2487751"/>
    <lineage>
        <taxon>Archaea</taxon>
        <taxon>Methanobacteriati</taxon>
        <taxon>Methanobacteriota</taxon>
        <taxon>Stenosarchaea group</taxon>
        <taxon>Halobacteria</taxon>
        <taxon>Halorutilales</taxon>
        <taxon>Halorutilaceae</taxon>
        <taxon>Halorutilus</taxon>
    </lineage>
</organism>
<dbReference type="Proteomes" id="UP001149411">
    <property type="component" value="Unassembled WGS sequence"/>
</dbReference>
<accession>A0A9Q4C5K0</accession>
<gene>
    <name evidence="1" type="ORF">EGH25_09180</name>
</gene>
<evidence type="ECO:0000313" key="2">
    <source>
        <dbReference type="Proteomes" id="UP001149411"/>
    </source>
</evidence>
<evidence type="ECO:0000313" key="1">
    <source>
        <dbReference type="EMBL" id="MCX2819520.1"/>
    </source>
</evidence>
<sequence>MVTKGHDDGAQLHTLEGVAASVILVLAVTYAFNAFVVTPTGGINPGADSNQQIADDLLTATASNGDLKEAMLYWNDTNDTNEGARFVNSSDGTYYYNSEDPDDGYLDFGNYSHDAFTEQGVAYNIELAFSKDNGTETGTLTMVEHGEPGASAVTASRTVTLDDRDNVTNASGKVTLENSTTYPIPKDGVAIYNRVEVRITVW</sequence>
<reference evidence="1" key="1">
    <citation type="submission" date="2022-09" db="EMBL/GenBank/DDBJ databases">
        <title>Haloadaptaus new haloarchaeum isolated from saline soil.</title>
        <authorList>
            <person name="Duran-Viseras A."/>
            <person name="Sanchez-Porro C."/>
            <person name="Ventosa A."/>
        </authorList>
    </citation>
    <scope>NUCLEOTIDE SEQUENCE</scope>
    <source>
        <strain evidence="1">F3-133</strain>
    </source>
</reference>
<dbReference type="EMBL" id="RKLV01000009">
    <property type="protein sequence ID" value="MCX2819520.1"/>
    <property type="molecule type" value="Genomic_DNA"/>
</dbReference>
<proteinExistence type="predicted"/>
<keyword evidence="2" id="KW-1185">Reference proteome</keyword>
<name>A0A9Q4C5K0_9EURY</name>
<protein>
    <submittedName>
        <fullName evidence="1">Uncharacterized protein</fullName>
    </submittedName>
</protein>
<dbReference type="InterPro" id="IPR055712">
    <property type="entry name" value="DUF7288"/>
</dbReference>